<name>A0A2H5A4H0_9EURY</name>
<keyword evidence="2" id="KW-0614">Plasmid</keyword>
<organism evidence="2 3">
    <name type="scientific">Haloarcula taiwanensis</name>
    <dbReference type="NCBI Taxonomy" id="1932004"/>
    <lineage>
        <taxon>Archaea</taxon>
        <taxon>Methanobacteriati</taxon>
        <taxon>Methanobacteriota</taxon>
        <taxon>Stenosarchaea group</taxon>
        <taxon>Halobacteria</taxon>
        <taxon>Halobacteriales</taxon>
        <taxon>Haloarculaceae</taxon>
        <taxon>Haloarcula</taxon>
    </lineage>
</organism>
<protein>
    <submittedName>
        <fullName evidence="2">Uncharacterized protein</fullName>
    </submittedName>
</protein>
<dbReference type="KEGG" id="hta:BVU17_18585"/>
<geneLocation type="plasmid" evidence="2 3">
    <name>pNYT2</name>
</geneLocation>
<keyword evidence="1" id="KW-0812">Transmembrane</keyword>
<feature type="transmembrane region" description="Helical" evidence="1">
    <location>
        <begin position="44"/>
        <end position="68"/>
    </location>
</feature>
<accession>A0A2H5A4H0</accession>
<feature type="transmembrane region" description="Helical" evidence="1">
    <location>
        <begin position="80"/>
        <end position="101"/>
    </location>
</feature>
<evidence type="ECO:0000313" key="3">
    <source>
        <dbReference type="Proteomes" id="UP000242917"/>
    </source>
</evidence>
<gene>
    <name evidence="2" type="ORF">BVU17_18585</name>
</gene>
<keyword evidence="3" id="KW-1185">Reference proteome</keyword>
<feature type="transmembrane region" description="Helical" evidence="1">
    <location>
        <begin position="12"/>
        <end position="32"/>
    </location>
</feature>
<evidence type="ECO:0000313" key="2">
    <source>
        <dbReference type="EMBL" id="AUG49580.1"/>
    </source>
</evidence>
<keyword evidence="1" id="KW-1133">Transmembrane helix</keyword>
<sequence length="155" mass="15615">MPYSVSPRRLAVGTIGGSLCSLVATIGTIVTYEQSASGGTSVAGLFFGVFLIVGLLGLGSGGLLAAHTHWGQSGTWARRLLCAGAGAGAVASAVLIFWTVLRILPATLSLDQLLPPLGGPLLVIILLAAVATVLCVVLGLLAQTVQILTDSTGYT</sequence>
<dbReference type="Proteomes" id="UP000242917">
    <property type="component" value="Plasmid pNYT2"/>
</dbReference>
<dbReference type="EMBL" id="CP019157">
    <property type="protein sequence ID" value="AUG49580.1"/>
    <property type="molecule type" value="Genomic_DNA"/>
</dbReference>
<evidence type="ECO:0000256" key="1">
    <source>
        <dbReference type="SAM" id="Phobius"/>
    </source>
</evidence>
<keyword evidence="1" id="KW-0472">Membrane</keyword>
<proteinExistence type="predicted"/>
<dbReference type="AlphaFoldDB" id="A0A2H5A4H0"/>
<reference evidence="2 3" key="1">
    <citation type="submission" date="2017-01" db="EMBL/GenBank/DDBJ databases">
        <title>A Red Light-Sensitive Sensory Rhodopsin I From Haloarcula taiwanensis, A New Haloarchaeon Isolated From Taiwan.</title>
        <authorList>
            <person name="Yang C.-S."/>
            <person name="Han Y.-A."/>
            <person name="Chen P.-C."/>
            <person name="Ng W.V."/>
            <person name="Chen T.-W."/>
        </authorList>
    </citation>
    <scope>NUCLEOTIDE SEQUENCE [LARGE SCALE GENOMIC DNA]</scope>
    <source>
        <strain evidence="2 3">Taiwanensis</strain>
        <plasmid evidence="2 3">pNYT2</plasmid>
    </source>
</reference>
<feature type="transmembrane region" description="Helical" evidence="1">
    <location>
        <begin position="121"/>
        <end position="142"/>
    </location>
</feature>